<organism evidence="3 4">
    <name type="scientific">Sphingorhabdus rigui</name>
    <dbReference type="NCBI Taxonomy" id="1282858"/>
    <lineage>
        <taxon>Bacteria</taxon>
        <taxon>Pseudomonadati</taxon>
        <taxon>Pseudomonadota</taxon>
        <taxon>Alphaproteobacteria</taxon>
        <taxon>Sphingomonadales</taxon>
        <taxon>Sphingomonadaceae</taxon>
        <taxon>Sphingorhabdus</taxon>
    </lineage>
</organism>
<evidence type="ECO:0000259" key="2">
    <source>
        <dbReference type="Pfam" id="PF13462"/>
    </source>
</evidence>
<dbReference type="Gene3D" id="3.40.30.10">
    <property type="entry name" value="Glutaredoxin"/>
    <property type="match status" value="1"/>
</dbReference>
<protein>
    <submittedName>
        <fullName evidence="3">Protein-disulfide isomerase</fullName>
    </submittedName>
</protein>
<keyword evidence="4" id="KW-1185">Reference proteome</keyword>
<feature type="domain" description="Thioredoxin-like fold" evidence="2">
    <location>
        <begin position="40"/>
        <end position="227"/>
    </location>
</feature>
<gene>
    <name evidence="3" type="ORF">GGR91_001618</name>
</gene>
<dbReference type="Pfam" id="PF13462">
    <property type="entry name" value="Thioredoxin_4"/>
    <property type="match status" value="1"/>
</dbReference>
<keyword evidence="3" id="KW-0413">Isomerase</keyword>
<proteinExistence type="predicted"/>
<dbReference type="GO" id="GO:0016853">
    <property type="term" value="F:isomerase activity"/>
    <property type="evidence" value="ECO:0007669"/>
    <property type="project" value="UniProtKB-KW"/>
</dbReference>
<dbReference type="Gene3D" id="1.10.40.110">
    <property type="match status" value="1"/>
</dbReference>
<evidence type="ECO:0000256" key="1">
    <source>
        <dbReference type="SAM" id="SignalP"/>
    </source>
</evidence>
<dbReference type="RefSeq" id="WP_183941688.1">
    <property type="nucleotide sequence ID" value="NZ_BAABBG010000005.1"/>
</dbReference>
<feature type="chain" id="PRO_5032460416" evidence="1">
    <location>
        <begin position="25"/>
        <end position="227"/>
    </location>
</feature>
<dbReference type="InterPro" id="IPR036249">
    <property type="entry name" value="Thioredoxin-like_sf"/>
</dbReference>
<comment type="caution">
    <text evidence="3">The sequence shown here is derived from an EMBL/GenBank/DDBJ whole genome shotgun (WGS) entry which is preliminary data.</text>
</comment>
<evidence type="ECO:0000313" key="4">
    <source>
        <dbReference type="Proteomes" id="UP000581447"/>
    </source>
</evidence>
<keyword evidence="1" id="KW-0732">Signal</keyword>
<dbReference type="CDD" id="cd02972">
    <property type="entry name" value="DsbA_family"/>
    <property type="match status" value="1"/>
</dbReference>
<dbReference type="AlphaFoldDB" id="A0A840B369"/>
<dbReference type="InterPro" id="IPR012336">
    <property type="entry name" value="Thioredoxin-like_fold"/>
</dbReference>
<evidence type="ECO:0000313" key="3">
    <source>
        <dbReference type="EMBL" id="MBB3943360.1"/>
    </source>
</evidence>
<feature type="signal peptide" evidence="1">
    <location>
        <begin position="1"/>
        <end position="24"/>
    </location>
</feature>
<reference evidence="3 4" key="1">
    <citation type="submission" date="2020-08" db="EMBL/GenBank/DDBJ databases">
        <title>Genomic Encyclopedia of Type Strains, Phase IV (KMG-IV): sequencing the most valuable type-strain genomes for metagenomic binning, comparative biology and taxonomic classification.</title>
        <authorList>
            <person name="Goeker M."/>
        </authorList>
    </citation>
    <scope>NUCLEOTIDE SEQUENCE [LARGE SCALE GENOMIC DNA]</scope>
    <source>
        <strain evidence="3 4">DSM 29050</strain>
    </source>
</reference>
<dbReference type="Proteomes" id="UP000581447">
    <property type="component" value="Unassembled WGS sequence"/>
</dbReference>
<dbReference type="EMBL" id="JACIEA010000002">
    <property type="protein sequence ID" value="MBB3943360.1"/>
    <property type="molecule type" value="Genomic_DNA"/>
</dbReference>
<accession>A0A840B369</accession>
<dbReference type="SUPFAM" id="SSF52833">
    <property type="entry name" value="Thioredoxin-like"/>
    <property type="match status" value="1"/>
</dbReference>
<name>A0A840B369_9SPHN</name>
<sequence>MLRAKKSLFFILLGAAALSTTLAAAPAPSKWLSTVTMTDKGAHVLGNPAAPNKVVEYLSYTCSHCADFELNEAPAFKAESVATGKASYEVRNMVLNSVDLTAAMLARCGGKGKFFGNQRHLFATQSVWLGKTKNINAETQAKLKSADYAGFMIGAFDALGLGPIMQQRGITPAQAKVCLADKAALKAVIDMTEAGAALGVRGTPSFMVNGVLQDHVHNAAELKAALK</sequence>